<dbReference type="EMBL" id="GGEC01019151">
    <property type="protein sequence ID" value="MBW99634.1"/>
    <property type="molecule type" value="Transcribed_RNA"/>
</dbReference>
<reference evidence="1" key="1">
    <citation type="submission" date="2018-02" db="EMBL/GenBank/DDBJ databases">
        <title>Rhizophora mucronata_Transcriptome.</title>
        <authorList>
            <person name="Meera S.P."/>
            <person name="Sreeshan A."/>
            <person name="Augustine A."/>
        </authorList>
    </citation>
    <scope>NUCLEOTIDE SEQUENCE</scope>
    <source>
        <tissue evidence="1">Leaf</tissue>
    </source>
</reference>
<sequence>MPTRAKYGLETVQIRYALVN</sequence>
<dbReference type="AlphaFoldDB" id="A0A2P2K1N5"/>
<proteinExistence type="predicted"/>
<name>A0A2P2K1N5_RHIMU</name>
<organism evidence="1">
    <name type="scientific">Rhizophora mucronata</name>
    <name type="common">Asiatic mangrove</name>
    <dbReference type="NCBI Taxonomy" id="61149"/>
    <lineage>
        <taxon>Eukaryota</taxon>
        <taxon>Viridiplantae</taxon>
        <taxon>Streptophyta</taxon>
        <taxon>Embryophyta</taxon>
        <taxon>Tracheophyta</taxon>
        <taxon>Spermatophyta</taxon>
        <taxon>Magnoliopsida</taxon>
        <taxon>eudicotyledons</taxon>
        <taxon>Gunneridae</taxon>
        <taxon>Pentapetalae</taxon>
        <taxon>rosids</taxon>
        <taxon>fabids</taxon>
        <taxon>Malpighiales</taxon>
        <taxon>Rhizophoraceae</taxon>
        <taxon>Rhizophora</taxon>
    </lineage>
</organism>
<protein>
    <submittedName>
        <fullName evidence="1">Uncharacterized protein</fullName>
    </submittedName>
</protein>
<evidence type="ECO:0000313" key="1">
    <source>
        <dbReference type="EMBL" id="MBW99634.1"/>
    </source>
</evidence>
<accession>A0A2P2K1N5</accession>